<accession>A0A8H7CFB5</accession>
<evidence type="ECO:0000313" key="2">
    <source>
        <dbReference type="EMBL" id="KAF7334331.1"/>
    </source>
</evidence>
<reference evidence="2" key="1">
    <citation type="submission" date="2020-05" db="EMBL/GenBank/DDBJ databases">
        <title>Mycena genomes resolve the evolution of fungal bioluminescence.</title>
        <authorList>
            <person name="Tsai I.J."/>
        </authorList>
    </citation>
    <scope>NUCLEOTIDE SEQUENCE</scope>
    <source>
        <strain evidence="2">160909Yilan</strain>
    </source>
</reference>
<comment type="caution">
    <text evidence="2">The sequence shown here is derived from an EMBL/GenBank/DDBJ whole genome shotgun (WGS) entry which is preliminary data.</text>
</comment>
<sequence length="362" mass="38915">MRLMERSRDDAQAVQLRPGRAVPTLSDFPTPCKRAPRRRNAAPHAIPVQATAPAPAALADEKVNPSPASSLNNPANSSLASSASLTATSPNPNSTPANPPQRESVKSPASSISITMMISPPIALLWTDCEPWNDADNDNLSTNAMHGEEQGERITENWVLTLGPRRQTRANEPFDVTKRVHRVHAATSRISVAIEGIPILINDIRRFLPGPERAASQLASGLGGRVEGPQRHASVHGGVYPAWCSPMSPCARHVHRVQTRRDRRGQAIERILIKDIYLLLPEVGTSQHCRGSVIASRLMRQAAQAPPRCRSSDSKLQSMAKSGNSADAAVVSQLASRSCWGGSTFDASVMQGDGDDARRAVG</sequence>
<proteinExistence type="predicted"/>
<gene>
    <name evidence="2" type="ORF">MSAN_02377900</name>
</gene>
<protein>
    <submittedName>
        <fullName evidence="2">Uncharacterized protein</fullName>
    </submittedName>
</protein>
<evidence type="ECO:0000256" key="1">
    <source>
        <dbReference type="SAM" id="MobiDB-lite"/>
    </source>
</evidence>
<evidence type="ECO:0000313" key="3">
    <source>
        <dbReference type="Proteomes" id="UP000623467"/>
    </source>
</evidence>
<feature type="compositionally biased region" description="Basic and acidic residues" evidence="1">
    <location>
        <begin position="1"/>
        <end position="11"/>
    </location>
</feature>
<dbReference type="Proteomes" id="UP000623467">
    <property type="component" value="Unassembled WGS sequence"/>
</dbReference>
<feature type="compositionally biased region" description="Low complexity" evidence="1">
    <location>
        <begin position="42"/>
        <end position="96"/>
    </location>
</feature>
<feature type="region of interest" description="Disordered" evidence="1">
    <location>
        <begin position="1"/>
        <end position="110"/>
    </location>
</feature>
<organism evidence="2 3">
    <name type="scientific">Mycena sanguinolenta</name>
    <dbReference type="NCBI Taxonomy" id="230812"/>
    <lineage>
        <taxon>Eukaryota</taxon>
        <taxon>Fungi</taxon>
        <taxon>Dikarya</taxon>
        <taxon>Basidiomycota</taxon>
        <taxon>Agaricomycotina</taxon>
        <taxon>Agaricomycetes</taxon>
        <taxon>Agaricomycetidae</taxon>
        <taxon>Agaricales</taxon>
        <taxon>Marasmiineae</taxon>
        <taxon>Mycenaceae</taxon>
        <taxon>Mycena</taxon>
    </lineage>
</organism>
<name>A0A8H7CFB5_9AGAR</name>
<keyword evidence="3" id="KW-1185">Reference proteome</keyword>
<dbReference type="EMBL" id="JACAZH010000048">
    <property type="protein sequence ID" value="KAF7334331.1"/>
    <property type="molecule type" value="Genomic_DNA"/>
</dbReference>
<dbReference type="AlphaFoldDB" id="A0A8H7CFB5"/>